<feature type="region of interest" description="Disordered" evidence="1">
    <location>
        <begin position="38"/>
        <end position="89"/>
    </location>
</feature>
<organism evidence="2 3">
    <name type="scientific">Methylorubrum extorquens (strain CM4 / NCIMB 13688)</name>
    <name type="common">Methylobacterium extorquens</name>
    <dbReference type="NCBI Taxonomy" id="440085"/>
    <lineage>
        <taxon>Bacteria</taxon>
        <taxon>Pseudomonadati</taxon>
        <taxon>Pseudomonadota</taxon>
        <taxon>Alphaproteobacteria</taxon>
        <taxon>Hyphomicrobiales</taxon>
        <taxon>Methylobacteriaceae</taxon>
        <taxon>Methylorubrum</taxon>
    </lineage>
</organism>
<dbReference type="HOGENOM" id="CLU_2451161_0_0_5"/>
<dbReference type="KEGG" id="mch:Mchl_5344"/>
<sequence>MDIARHRSNGKAGFAPVRRVRRVRWLHGDRFLCNHRRRLTVRDEPGRSEENETDEAPANRSDVRLTSQHHHQQAAESGGHTQESELGGK</sequence>
<gene>
    <name evidence="2" type="ordered locus">Mchl_5344</name>
</gene>
<dbReference type="RefSeq" id="WP_015952941.1">
    <property type="nucleotide sequence ID" value="NC_011757.1"/>
</dbReference>
<accession>B7KWM7</accession>
<dbReference type="EMBL" id="CP001298">
    <property type="protein sequence ID" value="ACK86104.1"/>
    <property type="molecule type" value="Genomic_DNA"/>
</dbReference>
<feature type="compositionally biased region" description="Basic and acidic residues" evidence="1">
    <location>
        <begin position="40"/>
        <end position="50"/>
    </location>
</feature>
<reference evidence="3" key="1">
    <citation type="submission" date="2008-12" db="EMBL/GenBank/DDBJ databases">
        <title>Complete sequence of chromosome of Methylobacterium chloromethanicum CM4.</title>
        <authorList>
            <consortium name="US DOE Joint Genome Institute"/>
            <person name="Lucas S."/>
            <person name="Copeland A."/>
            <person name="Lapidus A."/>
            <person name="Glavina del Rio T."/>
            <person name="Dalin E."/>
            <person name="Tice H."/>
            <person name="Bruce D."/>
            <person name="Goodwin L."/>
            <person name="Pitluck S."/>
            <person name="Chertkov O."/>
            <person name="Brettin T."/>
            <person name="Detter J.C."/>
            <person name="Han C."/>
            <person name="Larimer F."/>
            <person name="Land M."/>
            <person name="Hauser L."/>
            <person name="Kyrpides N."/>
            <person name="Mikhailova N."/>
            <person name="Marx C."/>
            <person name="Richardson P."/>
        </authorList>
    </citation>
    <scope>NUCLEOTIDE SEQUENCE [LARGE SCALE GENOMIC DNA]</scope>
    <source>
        <strain evidence="3">CM4 / NCIMB 13688</strain>
    </source>
</reference>
<dbReference type="Proteomes" id="UP000002385">
    <property type="component" value="Chromosome"/>
</dbReference>
<evidence type="ECO:0000313" key="2">
    <source>
        <dbReference type="EMBL" id="ACK86104.1"/>
    </source>
</evidence>
<reference evidence="2 3" key="2">
    <citation type="journal article" date="2012" name="J. Bacteriol.">
        <title>Complete genome sequences of six strains of the genus Methylobacterium.</title>
        <authorList>
            <person name="Marx C.J."/>
            <person name="Bringel F."/>
            <person name="Chistoserdova L."/>
            <person name="Moulin L."/>
            <person name="Farhan Ul Haque M."/>
            <person name="Fleischman D.E."/>
            <person name="Gruffaz C."/>
            <person name="Jourand P."/>
            <person name="Knief C."/>
            <person name="Lee M.C."/>
            <person name="Muller E.E."/>
            <person name="Nadalig T."/>
            <person name="Peyraud R."/>
            <person name="Roselli S."/>
            <person name="Russ L."/>
            <person name="Goodwin L.A."/>
            <person name="Ivanova N."/>
            <person name="Kyrpides N."/>
            <person name="Lajus A."/>
            <person name="Land M.L."/>
            <person name="Medigue C."/>
            <person name="Mikhailova N."/>
            <person name="Nolan M."/>
            <person name="Woyke T."/>
            <person name="Stolyar S."/>
            <person name="Vorholt J.A."/>
            <person name="Vuilleumier S."/>
        </authorList>
    </citation>
    <scope>NUCLEOTIDE SEQUENCE [LARGE SCALE GENOMIC DNA]</scope>
    <source>
        <strain evidence="3">CM4 / NCIMB 13688</strain>
    </source>
</reference>
<proteinExistence type="predicted"/>
<evidence type="ECO:0000313" key="3">
    <source>
        <dbReference type="Proteomes" id="UP000002385"/>
    </source>
</evidence>
<name>B7KWM7_METC4</name>
<evidence type="ECO:0000256" key="1">
    <source>
        <dbReference type="SAM" id="MobiDB-lite"/>
    </source>
</evidence>
<dbReference type="AlphaFoldDB" id="B7KWM7"/>
<protein>
    <submittedName>
        <fullName evidence="2">Uncharacterized protein</fullName>
    </submittedName>
</protein>